<keyword evidence="1" id="KW-0812">Transmembrane</keyword>
<feature type="transmembrane region" description="Helical" evidence="1">
    <location>
        <begin position="117"/>
        <end position="135"/>
    </location>
</feature>
<reference evidence="3 7" key="3">
    <citation type="submission" date="2023-06" db="EMBL/GenBank/DDBJ databases">
        <title>Acute promotion of culturable opportunistic pathogens and persistent increase of antibiotic resistance following antibiotic exposure in mouse gut microbiota.</title>
        <authorList>
            <person name="Li L."/>
            <person name="Wang B."/>
            <person name="Sun Y."/>
            <person name="Wang M."/>
            <person name="Xu H."/>
        </authorList>
    </citation>
    <scope>NUCLEOTIDE SEQUENCE [LARGE SCALE GENOMIC DNA]</scope>
    <source>
        <strain evidence="3 7">CRI2_2</strain>
    </source>
</reference>
<dbReference type="EMBL" id="JABXJK010000082">
    <property type="protein sequence ID" value="MBA0974144.1"/>
    <property type="molecule type" value="Genomic_DNA"/>
</dbReference>
<dbReference type="Proteomes" id="UP001241571">
    <property type="component" value="Unassembled WGS sequence"/>
</dbReference>
<evidence type="ECO:0000313" key="5">
    <source>
        <dbReference type="Proteomes" id="UP000516696"/>
    </source>
</evidence>
<evidence type="ECO:0000313" key="4">
    <source>
        <dbReference type="EMBL" id="QOG27924.1"/>
    </source>
</evidence>
<evidence type="ECO:0000313" key="7">
    <source>
        <dbReference type="Proteomes" id="UP001241571"/>
    </source>
</evidence>
<name>A0A2K3QZW8_ENTGA</name>
<keyword evidence="1" id="KW-0472">Membrane</keyword>
<sequence length="168" mass="19696">MRGQNQSSGANAYAQKNMRFNRYLIFRYMTAIFFFINLYWALLSLANWTVMGLVPVFLLLVDGAIIFEQTQKYWQTSNRLHLTKVGYWIQTGVNTTGILFILLGWQDGFFPFLNLAARPILLVSLTLGLICCLYMERKAWLIEKDRDSYLNYLRTFENKGGKIDEHRK</sequence>
<dbReference type="RefSeq" id="WP_103299582.1">
    <property type="nucleotide sequence ID" value="NZ_CAKOCH010000002.1"/>
</dbReference>
<gene>
    <name evidence="4" type="ORF">EGM181_11955</name>
    <name evidence="2" type="ORF">HWH42_16365</name>
    <name evidence="3" type="ORF">QRX88_03550</name>
</gene>
<dbReference type="AlphaFoldDB" id="A0A2K3QZW8"/>
<dbReference type="EMBL" id="CP050485">
    <property type="protein sequence ID" value="QOG27924.1"/>
    <property type="molecule type" value="Genomic_DNA"/>
</dbReference>
<reference evidence="2 6" key="2">
    <citation type="submission" date="2020-06" db="EMBL/GenBank/DDBJ databases">
        <title>Crossreactivity between MHC class I-restricted antigens from cancer cells and an enterococcal bacteriophage.</title>
        <authorList>
            <person name="Fluckiger A."/>
            <person name="Daillere R."/>
            <person name="Sassi M."/>
            <person name="Cattoir V."/>
            <person name="Kroemer G."/>
            <person name="Zitvogel L."/>
        </authorList>
    </citation>
    <scope>NUCLEOTIDE SEQUENCE [LARGE SCALE GENOMIC DNA]</scope>
    <source>
        <strain evidence="2 6">EG4</strain>
    </source>
</reference>
<evidence type="ECO:0000313" key="3">
    <source>
        <dbReference type="EMBL" id="MDL4934794.1"/>
    </source>
</evidence>
<feature type="transmembrane region" description="Helical" evidence="1">
    <location>
        <begin position="24"/>
        <end position="42"/>
    </location>
</feature>
<evidence type="ECO:0000313" key="2">
    <source>
        <dbReference type="EMBL" id="MBA0974144.1"/>
    </source>
</evidence>
<evidence type="ECO:0000313" key="6">
    <source>
        <dbReference type="Proteomes" id="UP000571857"/>
    </source>
</evidence>
<dbReference type="Proteomes" id="UP000516696">
    <property type="component" value="Chromosome"/>
</dbReference>
<proteinExistence type="predicted"/>
<dbReference type="EMBL" id="JASUBT010000002">
    <property type="protein sequence ID" value="MDL4934794.1"/>
    <property type="molecule type" value="Genomic_DNA"/>
</dbReference>
<dbReference type="Proteomes" id="UP000571857">
    <property type="component" value="Unassembled WGS sequence"/>
</dbReference>
<accession>A0A2K3QZW8</accession>
<reference evidence="4 5" key="1">
    <citation type="submission" date="2020-03" db="EMBL/GenBank/DDBJ databases">
        <title>Characterization of ganglioside-mimicking enterococci.</title>
        <authorList>
            <person name="Patry R.T."/>
            <person name="Nothaft H."/>
            <person name="Bridger R."/>
            <person name="Shajahan A."/>
            <person name="Huynh S."/>
            <person name="Sanchez S."/>
            <person name="Azadi P."/>
            <person name="Cooper K."/>
            <person name="Miller W.G."/>
            <person name="Parker C.T."/>
            <person name="Wells L."/>
            <person name="Szymanski C.M."/>
        </authorList>
    </citation>
    <scope>NUCLEOTIDE SEQUENCE [LARGE SCALE GENOMIC DNA]</scope>
    <source>
        <strain evidence="4 5">EGM181</strain>
    </source>
</reference>
<feature type="transmembrane region" description="Helical" evidence="1">
    <location>
        <begin position="48"/>
        <end position="67"/>
    </location>
</feature>
<evidence type="ECO:0000256" key="1">
    <source>
        <dbReference type="SAM" id="Phobius"/>
    </source>
</evidence>
<evidence type="ECO:0008006" key="8">
    <source>
        <dbReference type="Google" id="ProtNLM"/>
    </source>
</evidence>
<organism evidence="2 6">
    <name type="scientific">Enterococcus gallinarum</name>
    <dbReference type="NCBI Taxonomy" id="1353"/>
    <lineage>
        <taxon>Bacteria</taxon>
        <taxon>Bacillati</taxon>
        <taxon>Bacillota</taxon>
        <taxon>Bacilli</taxon>
        <taxon>Lactobacillales</taxon>
        <taxon>Enterococcaceae</taxon>
        <taxon>Enterococcus</taxon>
    </lineage>
</organism>
<protein>
    <recommendedName>
        <fullName evidence="8">PTS cellobiose transporter subunit IIA</fullName>
    </recommendedName>
</protein>
<keyword evidence="1" id="KW-1133">Transmembrane helix</keyword>
<feature type="transmembrane region" description="Helical" evidence="1">
    <location>
        <begin position="87"/>
        <end position="105"/>
    </location>
</feature>